<proteinExistence type="predicted"/>
<dbReference type="RefSeq" id="WP_157751773.1">
    <property type="nucleotide sequence ID" value="NZ_BOMJ01000008.1"/>
</dbReference>
<evidence type="ECO:0000313" key="3">
    <source>
        <dbReference type="Proteomes" id="UP000198688"/>
    </source>
</evidence>
<dbReference type="NCBIfam" id="TIGR01764">
    <property type="entry name" value="excise"/>
    <property type="match status" value="1"/>
</dbReference>
<dbReference type="SUPFAM" id="SSF46955">
    <property type="entry name" value="Putative DNA-binding domain"/>
    <property type="match status" value="1"/>
</dbReference>
<dbReference type="Proteomes" id="UP000198688">
    <property type="component" value="Chromosome I"/>
</dbReference>
<dbReference type="STRING" id="113562.SAMN04489716_4862"/>
<evidence type="ECO:0000259" key="1">
    <source>
        <dbReference type="Pfam" id="PF12728"/>
    </source>
</evidence>
<gene>
    <name evidence="2" type="ORF">SAMN04489716_4862</name>
</gene>
<dbReference type="AlphaFoldDB" id="A0A1H2BTQ0"/>
<dbReference type="InterPro" id="IPR010093">
    <property type="entry name" value="SinI_DNA-bd"/>
</dbReference>
<accession>A0A1H2BTQ0</accession>
<dbReference type="GO" id="GO:0003677">
    <property type="term" value="F:DNA binding"/>
    <property type="evidence" value="ECO:0007669"/>
    <property type="project" value="InterPro"/>
</dbReference>
<protein>
    <submittedName>
        <fullName evidence="2">DNA binding domain-containing protein, excisionase family</fullName>
    </submittedName>
</protein>
<dbReference type="EMBL" id="LT629758">
    <property type="protein sequence ID" value="SDT61299.1"/>
    <property type="molecule type" value="Genomic_DNA"/>
</dbReference>
<dbReference type="Pfam" id="PF12728">
    <property type="entry name" value="HTH_17"/>
    <property type="match status" value="1"/>
</dbReference>
<dbReference type="InterPro" id="IPR041657">
    <property type="entry name" value="HTH_17"/>
</dbReference>
<dbReference type="OrthoDB" id="26212at2"/>
<organism evidence="2 3">
    <name type="scientific">Actinoplanes derwentensis</name>
    <dbReference type="NCBI Taxonomy" id="113562"/>
    <lineage>
        <taxon>Bacteria</taxon>
        <taxon>Bacillati</taxon>
        <taxon>Actinomycetota</taxon>
        <taxon>Actinomycetes</taxon>
        <taxon>Micromonosporales</taxon>
        <taxon>Micromonosporaceae</taxon>
        <taxon>Actinoplanes</taxon>
    </lineage>
</organism>
<dbReference type="InterPro" id="IPR009061">
    <property type="entry name" value="DNA-bd_dom_put_sf"/>
</dbReference>
<name>A0A1H2BTQ0_9ACTN</name>
<reference evidence="2 3" key="1">
    <citation type="submission" date="2016-10" db="EMBL/GenBank/DDBJ databases">
        <authorList>
            <person name="de Groot N.N."/>
        </authorList>
    </citation>
    <scope>NUCLEOTIDE SEQUENCE [LARGE SCALE GENOMIC DNA]</scope>
    <source>
        <strain evidence="2 3">DSM 43941</strain>
    </source>
</reference>
<feature type="domain" description="Helix-turn-helix" evidence="1">
    <location>
        <begin position="86"/>
        <end position="134"/>
    </location>
</feature>
<sequence length="156" mass="16791">MGTAMTLAATALQLSEAANRKSSPERASLKSLLTLLTKTGGEPVRLVAGSAGEVVVPDLVVDLLRQVSAVLDRGDGVVVSVVARELTTTEAARVLGVSRPTLTAMLDRAEIKSHRVGTHRRVALQDLLAYRRQRVAQQRTAYEALMAEQDELGIYE</sequence>
<keyword evidence="3" id="KW-1185">Reference proteome</keyword>
<evidence type="ECO:0000313" key="2">
    <source>
        <dbReference type="EMBL" id="SDT61299.1"/>
    </source>
</evidence>